<evidence type="ECO:0000313" key="2">
    <source>
        <dbReference type="EMBL" id="CAH2014947.1"/>
    </source>
</evidence>
<dbReference type="EMBL" id="CAKOFQ010008576">
    <property type="protein sequence ID" value="CAH2014947.1"/>
    <property type="molecule type" value="Genomic_DNA"/>
</dbReference>
<name>A0A9P0MK59_ACAOB</name>
<dbReference type="AlphaFoldDB" id="A0A9P0MK59"/>
<dbReference type="OrthoDB" id="6784538at2759"/>
<accession>A0A9P0MK59</accession>
<feature type="region of interest" description="Disordered" evidence="1">
    <location>
        <begin position="212"/>
        <end position="244"/>
    </location>
</feature>
<comment type="caution">
    <text evidence="2">The sequence shown here is derived from an EMBL/GenBank/DDBJ whole genome shotgun (WGS) entry which is preliminary data.</text>
</comment>
<gene>
    <name evidence="2" type="ORF">ACAOBT_LOCUS34410</name>
</gene>
<feature type="compositionally biased region" description="Basic and acidic residues" evidence="1">
    <location>
        <begin position="226"/>
        <end position="242"/>
    </location>
</feature>
<feature type="compositionally biased region" description="Polar residues" evidence="1">
    <location>
        <begin position="214"/>
        <end position="225"/>
    </location>
</feature>
<organism evidence="2 3">
    <name type="scientific">Acanthoscelides obtectus</name>
    <name type="common">Bean weevil</name>
    <name type="synonym">Bruchus obtectus</name>
    <dbReference type="NCBI Taxonomy" id="200917"/>
    <lineage>
        <taxon>Eukaryota</taxon>
        <taxon>Metazoa</taxon>
        <taxon>Ecdysozoa</taxon>
        <taxon>Arthropoda</taxon>
        <taxon>Hexapoda</taxon>
        <taxon>Insecta</taxon>
        <taxon>Pterygota</taxon>
        <taxon>Neoptera</taxon>
        <taxon>Endopterygota</taxon>
        <taxon>Coleoptera</taxon>
        <taxon>Polyphaga</taxon>
        <taxon>Cucujiformia</taxon>
        <taxon>Chrysomeloidea</taxon>
        <taxon>Chrysomelidae</taxon>
        <taxon>Bruchinae</taxon>
        <taxon>Bruchini</taxon>
        <taxon>Acanthoscelides</taxon>
    </lineage>
</organism>
<reference evidence="2" key="1">
    <citation type="submission" date="2022-03" db="EMBL/GenBank/DDBJ databases">
        <authorList>
            <person name="Sayadi A."/>
        </authorList>
    </citation>
    <scope>NUCLEOTIDE SEQUENCE</scope>
</reference>
<proteinExistence type="predicted"/>
<evidence type="ECO:0000256" key="1">
    <source>
        <dbReference type="SAM" id="MobiDB-lite"/>
    </source>
</evidence>
<keyword evidence="3" id="KW-1185">Reference proteome</keyword>
<dbReference type="Proteomes" id="UP001152888">
    <property type="component" value="Unassembled WGS sequence"/>
</dbReference>
<sequence>MFKLSIERLTEDELEYEIQIRGVSESGTVDELRKRVRSLILLEKTASREHRFTIEKPGDELAECDRKVIELRGLISSYSGAGKSDLKIETKLPHLTARIDRIPDSLETKETFLRELHLDQTKLRLEEFKPPKEGGLCLEPKLDYSTKRNFRKDTSFLNEAEINYRNNIPGTSSIKSKMNYCIKNSKVSPTEIDGIKRSIKDHQRQVNALDEGPQITNAEEIQTHSPSEHPVAHEEENMHEKSFPAQCSREYEQVLREYELLLKDSTTTKQRLNKLRLDHKLKAEITKYNEFLEGLLDKHRLSLFELNTLIYVIARKITETIIKRSATTSTNRKSNNGKEWKGRLKAKIQNLKKVLSRISELMDSKKSATCRCERQNH</sequence>
<evidence type="ECO:0000313" key="3">
    <source>
        <dbReference type="Proteomes" id="UP001152888"/>
    </source>
</evidence>
<protein>
    <submittedName>
        <fullName evidence="2">Uncharacterized protein</fullName>
    </submittedName>
</protein>